<organism evidence="5 6">
    <name type="scientific">Microbispora cellulosiformans</name>
    <dbReference type="NCBI Taxonomy" id="2614688"/>
    <lineage>
        <taxon>Bacteria</taxon>
        <taxon>Bacillati</taxon>
        <taxon>Actinomycetota</taxon>
        <taxon>Actinomycetes</taxon>
        <taxon>Streptosporangiales</taxon>
        <taxon>Streptosporangiaceae</taxon>
        <taxon>Microbispora</taxon>
    </lineage>
</organism>
<feature type="domain" description="Beta-ketoacyl-[acyl-carrier-protein] synthase III C-terminal" evidence="3">
    <location>
        <begin position="240"/>
        <end position="329"/>
    </location>
</feature>
<evidence type="ECO:0000313" key="6">
    <source>
        <dbReference type="Proteomes" id="UP000327011"/>
    </source>
</evidence>
<comment type="caution">
    <text evidence="5">The sequence shown here is derived from an EMBL/GenBank/DDBJ whole genome shotgun (WGS) entry which is preliminary data.</text>
</comment>
<evidence type="ECO:0000259" key="4">
    <source>
        <dbReference type="Pfam" id="PF08545"/>
    </source>
</evidence>
<dbReference type="Pfam" id="PF08541">
    <property type="entry name" value="ACP_syn_III_C"/>
    <property type="match status" value="1"/>
</dbReference>
<dbReference type="PANTHER" id="PTHR34069:SF2">
    <property type="entry name" value="BETA-KETOACYL-[ACYL-CARRIER-PROTEIN] SYNTHASE III"/>
    <property type="match status" value="1"/>
</dbReference>
<dbReference type="Pfam" id="PF08545">
    <property type="entry name" value="ACP_syn_III"/>
    <property type="match status" value="1"/>
</dbReference>
<evidence type="ECO:0000259" key="3">
    <source>
        <dbReference type="Pfam" id="PF08541"/>
    </source>
</evidence>
<dbReference type="GO" id="GO:0033818">
    <property type="term" value="F:beta-ketoacyl-acyl-carrier-protein synthase III activity"/>
    <property type="evidence" value="ECO:0007669"/>
    <property type="project" value="UniProtKB-EC"/>
</dbReference>
<sequence length="330" mass="35240">MGLGLLGLGGHVPPVVIDNARVAEWAGVDENWIVERTGILERRYREPGTVTSDLALHAAREALAARPDAASRLGLIIVGTSTPDQPQPSTGAILQDKLGLSGFPAFDVNAVCSGFLYALGVADSMMSARLSGQGGEYALVVGADVYSSLMDPSDRRTVSLFGDGAGAVLLGPVPDGYGVLDWRLVTNGEHRDLVEVTGGGTRRPLDAEAREAGEHLFRMKGRPVREYAMRTLPKVIGEALDSAGLRLEEVDRLILHQANTRMVEECYRELGVDPAKVPLTAPRFGNTAAASIPLTLRTEHERRPFRRGELLVLAGVGGGMTAGAVVVRWF</sequence>
<dbReference type="Gene3D" id="3.40.47.10">
    <property type="match status" value="1"/>
</dbReference>
<dbReference type="EC" id="2.3.1.180" evidence="5"/>
<keyword evidence="1 5" id="KW-0808">Transferase</keyword>
<dbReference type="EMBL" id="VYTZ01000014">
    <property type="protein sequence ID" value="KAA9374793.1"/>
    <property type="molecule type" value="Genomic_DNA"/>
</dbReference>
<dbReference type="InterPro" id="IPR013751">
    <property type="entry name" value="ACP_syn_III_N"/>
</dbReference>
<dbReference type="GO" id="GO:0006633">
    <property type="term" value="P:fatty acid biosynthetic process"/>
    <property type="evidence" value="ECO:0007669"/>
    <property type="project" value="InterPro"/>
</dbReference>
<dbReference type="PANTHER" id="PTHR34069">
    <property type="entry name" value="3-OXOACYL-[ACYL-CARRIER-PROTEIN] SYNTHASE 3"/>
    <property type="match status" value="1"/>
</dbReference>
<feature type="domain" description="Beta-ketoacyl-[acyl-carrier-protein] synthase III N-terminal" evidence="4">
    <location>
        <begin position="106"/>
        <end position="188"/>
    </location>
</feature>
<name>A0A5J5JWQ1_9ACTN</name>
<evidence type="ECO:0000256" key="1">
    <source>
        <dbReference type="ARBA" id="ARBA00022679"/>
    </source>
</evidence>
<evidence type="ECO:0000313" key="5">
    <source>
        <dbReference type="EMBL" id="KAA9374793.1"/>
    </source>
</evidence>
<keyword evidence="2 5" id="KW-0012">Acyltransferase</keyword>
<reference evidence="5 6" key="1">
    <citation type="submission" date="2019-09" db="EMBL/GenBank/DDBJ databases">
        <title>Screening of Novel Bioactive Compounds from Soil-Associated.</title>
        <authorList>
            <person name="Gong X."/>
        </authorList>
    </citation>
    <scope>NUCLEOTIDE SEQUENCE [LARGE SCALE GENOMIC DNA]</scope>
    <source>
        <strain evidence="5 6">Gxj-6</strain>
    </source>
</reference>
<proteinExistence type="predicted"/>
<protein>
    <submittedName>
        <fullName evidence="5">Beta-ketoacyl-ACP synthase 3</fullName>
        <ecNumber evidence="5">2.3.1.180</ecNumber>
    </submittedName>
</protein>
<dbReference type="NCBIfam" id="NF006829">
    <property type="entry name" value="PRK09352.1"/>
    <property type="match status" value="1"/>
</dbReference>
<keyword evidence="6" id="KW-1185">Reference proteome</keyword>
<evidence type="ECO:0000256" key="2">
    <source>
        <dbReference type="ARBA" id="ARBA00023315"/>
    </source>
</evidence>
<accession>A0A5J5JWQ1</accession>
<dbReference type="CDD" id="cd00830">
    <property type="entry name" value="KAS_III"/>
    <property type="match status" value="1"/>
</dbReference>
<dbReference type="SUPFAM" id="SSF53901">
    <property type="entry name" value="Thiolase-like"/>
    <property type="match status" value="1"/>
</dbReference>
<gene>
    <name evidence="5" type="ORF">F5972_29750</name>
</gene>
<dbReference type="RefSeq" id="WP_150938198.1">
    <property type="nucleotide sequence ID" value="NZ_VYTZ01000014.1"/>
</dbReference>
<dbReference type="InterPro" id="IPR013747">
    <property type="entry name" value="ACP_syn_III_C"/>
</dbReference>
<dbReference type="GO" id="GO:0004315">
    <property type="term" value="F:3-oxoacyl-[acyl-carrier-protein] synthase activity"/>
    <property type="evidence" value="ECO:0007669"/>
    <property type="project" value="InterPro"/>
</dbReference>
<dbReference type="Proteomes" id="UP000327011">
    <property type="component" value="Unassembled WGS sequence"/>
</dbReference>
<dbReference type="GO" id="GO:0044550">
    <property type="term" value="P:secondary metabolite biosynthetic process"/>
    <property type="evidence" value="ECO:0007669"/>
    <property type="project" value="TreeGrafter"/>
</dbReference>
<dbReference type="AlphaFoldDB" id="A0A5J5JWQ1"/>
<dbReference type="InterPro" id="IPR016039">
    <property type="entry name" value="Thiolase-like"/>
</dbReference>